<feature type="region of interest" description="Disordered" evidence="1">
    <location>
        <begin position="1"/>
        <end position="76"/>
    </location>
</feature>
<evidence type="ECO:0000313" key="2">
    <source>
        <dbReference type="EMBL" id="KAK9542939.1"/>
    </source>
</evidence>
<reference evidence="2 3" key="1">
    <citation type="journal article" date="2024" name="Genome Biol. Evol.">
        <title>Chromosome-level genome assembly of the viviparous eelpout Zoarces viviparus.</title>
        <authorList>
            <person name="Fuhrmann N."/>
            <person name="Brasseur M.V."/>
            <person name="Bakowski C.E."/>
            <person name="Podsiadlowski L."/>
            <person name="Prost S."/>
            <person name="Krehenwinkel H."/>
            <person name="Mayer C."/>
        </authorList>
    </citation>
    <scope>NUCLEOTIDE SEQUENCE [LARGE SCALE GENOMIC DNA]</scope>
    <source>
        <strain evidence="2">NO-MEL_2022_Ind0_liver</strain>
    </source>
</reference>
<feature type="compositionally biased region" description="Polar residues" evidence="1">
    <location>
        <begin position="63"/>
        <end position="76"/>
    </location>
</feature>
<name>A0AAW1G7L4_ZOAVI</name>
<feature type="compositionally biased region" description="Basic and acidic residues" evidence="1">
    <location>
        <begin position="1"/>
        <end position="62"/>
    </location>
</feature>
<evidence type="ECO:0000313" key="3">
    <source>
        <dbReference type="Proteomes" id="UP001488805"/>
    </source>
</evidence>
<organism evidence="2 3">
    <name type="scientific">Zoarces viviparus</name>
    <name type="common">Viviparous eelpout</name>
    <name type="synonym">Blennius viviparus</name>
    <dbReference type="NCBI Taxonomy" id="48416"/>
    <lineage>
        <taxon>Eukaryota</taxon>
        <taxon>Metazoa</taxon>
        <taxon>Chordata</taxon>
        <taxon>Craniata</taxon>
        <taxon>Vertebrata</taxon>
        <taxon>Euteleostomi</taxon>
        <taxon>Actinopterygii</taxon>
        <taxon>Neopterygii</taxon>
        <taxon>Teleostei</taxon>
        <taxon>Neoteleostei</taxon>
        <taxon>Acanthomorphata</taxon>
        <taxon>Eupercaria</taxon>
        <taxon>Perciformes</taxon>
        <taxon>Cottioidei</taxon>
        <taxon>Zoarcales</taxon>
        <taxon>Zoarcidae</taxon>
        <taxon>Zoarcinae</taxon>
        <taxon>Zoarces</taxon>
    </lineage>
</organism>
<accession>A0AAW1G7L4</accession>
<comment type="caution">
    <text evidence="2">The sequence shown here is derived from an EMBL/GenBank/DDBJ whole genome shotgun (WGS) entry which is preliminary data.</text>
</comment>
<dbReference type="EMBL" id="JBCEZU010000001">
    <property type="protein sequence ID" value="KAK9542939.1"/>
    <property type="molecule type" value="Genomic_DNA"/>
</dbReference>
<protein>
    <submittedName>
        <fullName evidence="2">Uncharacterized protein</fullName>
    </submittedName>
</protein>
<evidence type="ECO:0000256" key="1">
    <source>
        <dbReference type="SAM" id="MobiDB-lite"/>
    </source>
</evidence>
<gene>
    <name evidence="2" type="ORF">VZT92_000758</name>
</gene>
<dbReference type="Proteomes" id="UP001488805">
    <property type="component" value="Unassembled WGS sequence"/>
</dbReference>
<keyword evidence="3" id="KW-1185">Reference proteome</keyword>
<proteinExistence type="predicted"/>
<dbReference type="AlphaFoldDB" id="A0AAW1G7L4"/>
<sequence length="122" mass="14133">MELAAPERRDREEERPSLEVRAGRERQAAPQRRGREEERHGLQMRAGRERQAAPEKRGRETQRLAQSQSSMVDDASTSEIASETHFSALVLWPDLMMILTGTTWYLEIAKEKNKRCRRQGIS</sequence>